<accession>A0A5Q0UGH6</accession>
<dbReference type="InterPro" id="IPR028082">
    <property type="entry name" value="Peripla_BP_I"/>
</dbReference>
<dbReference type="Proteomes" id="UP000377803">
    <property type="component" value="Chromosome"/>
</dbReference>
<dbReference type="EMBL" id="CP040089">
    <property type="protein sequence ID" value="QGA80694.1"/>
    <property type="molecule type" value="Genomic_DNA"/>
</dbReference>
<organism evidence="1 2">
    <name type="scientific">Candidatus Nanohalobium constans</name>
    <dbReference type="NCBI Taxonomy" id="2565781"/>
    <lineage>
        <taxon>Archaea</taxon>
        <taxon>Candidatus Nanohalarchaeota</taxon>
        <taxon>Candidatus Nanohalobia</taxon>
        <taxon>Candidatus Nanohalobiales</taxon>
        <taxon>Candidatus Nanohalobiaceae</taxon>
        <taxon>Candidatus Nanohalobium</taxon>
    </lineage>
</organism>
<keyword evidence="2" id="KW-1185">Reference proteome</keyword>
<protein>
    <submittedName>
        <fullName evidence="1">Uncharacterized protein</fullName>
    </submittedName>
</protein>
<proteinExistence type="predicted"/>
<dbReference type="KEGG" id="ncon:LC1Nh_0810"/>
<dbReference type="AlphaFoldDB" id="A0A5Q0UGH6"/>
<dbReference type="SUPFAM" id="SSF53822">
    <property type="entry name" value="Periplasmic binding protein-like I"/>
    <property type="match status" value="1"/>
</dbReference>
<evidence type="ECO:0000313" key="2">
    <source>
        <dbReference type="Proteomes" id="UP000377803"/>
    </source>
</evidence>
<reference evidence="2" key="1">
    <citation type="submission" date="2019-05" db="EMBL/GenBank/DDBJ databases">
        <title>Candidatus Nanohalobium constans, a novel model system to study the DPANN nano-sized archaea: genomic and physiological characterization of a nanoarchaeon co-cultured with its chitinotrophic host.</title>
        <authorList>
            <person name="La Cono V."/>
            <person name="Arcadi E."/>
            <person name="Crisafi F."/>
            <person name="Denaro R."/>
            <person name="La Spada G."/>
            <person name="Messina E."/>
            <person name="Smedile F."/>
            <person name="Toshchakov S.V."/>
            <person name="Shevchenko M.A."/>
            <person name="Golyshin P.N."/>
            <person name="Golyshina O.V."/>
            <person name="Ferrer M."/>
            <person name="Rohde M."/>
            <person name="Mushegian A."/>
            <person name="Sorokin D.Y."/>
            <person name="Giuliano L."/>
            <person name="Yakimov M.M."/>
        </authorList>
    </citation>
    <scope>NUCLEOTIDE SEQUENCE [LARGE SCALE GENOMIC DNA]</scope>
    <source>
        <strain evidence="2">LC1Nh</strain>
    </source>
</reference>
<gene>
    <name evidence="1" type="ORF">LC1Nh_0810</name>
</gene>
<evidence type="ECO:0000313" key="1">
    <source>
        <dbReference type="EMBL" id="QGA80694.1"/>
    </source>
</evidence>
<name>A0A5Q0UGH6_9ARCH</name>
<sequence>MKEELGRSIQPYSEEMSRQDALDTASYFFDDFEDADQLMFHAGKSEAENSERLELAEQTAFLMYSAGHNPQIYAHEYHEDLIEESEVLHKDIVNFVDPETTAQEMHKMLEDDPNAKRVYATNEYHVDGVEQIAQKLDDNNYLVLGYGDEPEMRLGEAARMTRNGLFTPRYNGEDRIEKIGKKALKYIKSKF</sequence>